<dbReference type="Proteomes" id="UP000192678">
    <property type="component" value="Unassembled WGS sequence"/>
</dbReference>
<protein>
    <submittedName>
        <fullName evidence="1">Uncharacterized protein</fullName>
    </submittedName>
</protein>
<keyword evidence="2" id="KW-1185">Reference proteome</keyword>
<reference evidence="1 2" key="1">
    <citation type="submission" date="2017-04" db="EMBL/GenBank/DDBJ databases">
        <authorList>
            <person name="Afonso C.L."/>
            <person name="Miller P.J."/>
            <person name="Scott M.A."/>
            <person name="Spackman E."/>
            <person name="Goraichik I."/>
            <person name="Dimitrov K.M."/>
            <person name="Suarez D.L."/>
            <person name="Swayne D.E."/>
        </authorList>
    </citation>
    <scope>NUCLEOTIDE SEQUENCE [LARGE SCALE GENOMIC DNA]</scope>
    <source>
        <strain evidence="1 2">DSM 19625</strain>
    </source>
</reference>
<name>A0A1W2DY18_9SPHI</name>
<evidence type="ECO:0000313" key="2">
    <source>
        <dbReference type="Proteomes" id="UP000192678"/>
    </source>
</evidence>
<proteinExistence type="predicted"/>
<dbReference type="AlphaFoldDB" id="A0A1W2DY18"/>
<dbReference type="EMBL" id="FWYB01000008">
    <property type="protein sequence ID" value="SMD01946.1"/>
    <property type="molecule type" value="Genomic_DNA"/>
</dbReference>
<accession>A0A1W2DY18</accession>
<organism evidence="1 2">
    <name type="scientific">Pedobacter nyackensis</name>
    <dbReference type="NCBI Taxonomy" id="475255"/>
    <lineage>
        <taxon>Bacteria</taxon>
        <taxon>Pseudomonadati</taxon>
        <taxon>Bacteroidota</taxon>
        <taxon>Sphingobacteriia</taxon>
        <taxon>Sphingobacteriales</taxon>
        <taxon>Sphingobacteriaceae</taxon>
        <taxon>Pedobacter</taxon>
    </lineage>
</organism>
<evidence type="ECO:0000313" key="1">
    <source>
        <dbReference type="EMBL" id="SMD01946.1"/>
    </source>
</evidence>
<sequence length="42" mass="4741">MFTLKFQEGGLSLCHKTTLEYGDLKKVRDASNIPDQYLGLPI</sequence>
<gene>
    <name evidence="1" type="ORF">SAMN04488101_108232</name>
</gene>